<dbReference type="SUPFAM" id="SSF54637">
    <property type="entry name" value="Thioesterase/thiol ester dehydrase-isomerase"/>
    <property type="match status" value="1"/>
</dbReference>
<name>A0ABP9RNI2_9ACTN</name>
<feature type="domain" description="MaoC-like" evidence="3">
    <location>
        <begin position="19"/>
        <end position="114"/>
    </location>
</feature>
<protein>
    <submittedName>
        <fullName evidence="4">Dihydroxy-acid dehydratase</fullName>
    </submittedName>
</protein>
<comment type="caution">
    <text evidence="4">The sequence shown here is derived from an EMBL/GenBank/DDBJ whole genome shotgun (WGS) entry which is preliminary data.</text>
</comment>
<keyword evidence="2" id="KW-0812">Transmembrane</keyword>
<proteinExistence type="inferred from homology"/>
<dbReference type="Proteomes" id="UP001501570">
    <property type="component" value="Unassembled WGS sequence"/>
</dbReference>
<reference evidence="5" key="1">
    <citation type="journal article" date="2019" name="Int. J. Syst. Evol. Microbiol.">
        <title>The Global Catalogue of Microorganisms (GCM) 10K type strain sequencing project: providing services to taxonomists for standard genome sequencing and annotation.</title>
        <authorList>
            <consortium name="The Broad Institute Genomics Platform"/>
            <consortium name="The Broad Institute Genome Sequencing Center for Infectious Disease"/>
            <person name="Wu L."/>
            <person name="Ma J."/>
        </authorList>
    </citation>
    <scope>NUCLEOTIDE SEQUENCE [LARGE SCALE GENOMIC DNA]</scope>
    <source>
        <strain evidence="5">JCM 18304</strain>
    </source>
</reference>
<dbReference type="Gene3D" id="3.10.129.10">
    <property type="entry name" value="Hotdog Thioesterase"/>
    <property type="match status" value="1"/>
</dbReference>
<keyword evidence="2" id="KW-1133">Transmembrane helix</keyword>
<evidence type="ECO:0000256" key="1">
    <source>
        <dbReference type="ARBA" id="ARBA00005254"/>
    </source>
</evidence>
<feature type="transmembrane region" description="Helical" evidence="2">
    <location>
        <begin position="54"/>
        <end position="75"/>
    </location>
</feature>
<evidence type="ECO:0000313" key="5">
    <source>
        <dbReference type="Proteomes" id="UP001501570"/>
    </source>
</evidence>
<dbReference type="Pfam" id="PF01575">
    <property type="entry name" value="MaoC_dehydratas"/>
    <property type="match status" value="1"/>
</dbReference>
<comment type="similarity">
    <text evidence="1">Belongs to the enoyl-CoA hydratase/isomerase family.</text>
</comment>
<accession>A0ABP9RNI2</accession>
<dbReference type="PANTHER" id="PTHR43841">
    <property type="entry name" value="3-HYDROXYACYL-THIOESTER DEHYDRATASE HTDX-RELATED"/>
    <property type="match status" value="1"/>
</dbReference>
<sequence>MTGMDELSWEALAASDTLPEFVDEPLTVTDFVRYQGASGDLNPIHHDERFARSAGFPGVFAVGMLAAGILGSYLADLFGPRAIRRFKVQFREQAWPGDVLTYRGVVTEREERDGERLARLELLVLRQTGGVHAKGWATVALP</sequence>
<keyword evidence="5" id="KW-1185">Reference proteome</keyword>
<evidence type="ECO:0000313" key="4">
    <source>
        <dbReference type="EMBL" id="GAA5180599.1"/>
    </source>
</evidence>
<organism evidence="4 5">
    <name type="scientific">Rugosimonospora acidiphila</name>
    <dbReference type="NCBI Taxonomy" id="556531"/>
    <lineage>
        <taxon>Bacteria</taxon>
        <taxon>Bacillati</taxon>
        <taxon>Actinomycetota</taxon>
        <taxon>Actinomycetes</taxon>
        <taxon>Micromonosporales</taxon>
        <taxon>Micromonosporaceae</taxon>
        <taxon>Rugosimonospora</taxon>
    </lineage>
</organism>
<dbReference type="EMBL" id="BAABJQ010000003">
    <property type="protein sequence ID" value="GAA5180599.1"/>
    <property type="molecule type" value="Genomic_DNA"/>
</dbReference>
<keyword evidence="2" id="KW-0472">Membrane</keyword>
<evidence type="ECO:0000259" key="3">
    <source>
        <dbReference type="Pfam" id="PF01575"/>
    </source>
</evidence>
<dbReference type="InterPro" id="IPR029069">
    <property type="entry name" value="HotDog_dom_sf"/>
</dbReference>
<evidence type="ECO:0000256" key="2">
    <source>
        <dbReference type="SAM" id="Phobius"/>
    </source>
</evidence>
<dbReference type="PANTHER" id="PTHR43841:SF3">
    <property type="entry name" value="(3R)-HYDROXYACYL-ACP DEHYDRATASE SUBUNIT HADB"/>
    <property type="match status" value="1"/>
</dbReference>
<gene>
    <name evidence="4" type="ORF">GCM10023322_13250</name>
</gene>
<dbReference type="InterPro" id="IPR002539">
    <property type="entry name" value="MaoC-like_dom"/>
</dbReference>